<protein>
    <submittedName>
        <fullName evidence="2">Glucokinase</fullName>
    </submittedName>
</protein>
<dbReference type="InterPro" id="IPR000600">
    <property type="entry name" value="ROK"/>
</dbReference>
<dbReference type="PROSITE" id="PS01125">
    <property type="entry name" value="ROK"/>
    <property type="match status" value="1"/>
</dbReference>
<keyword evidence="2" id="KW-0418">Kinase</keyword>
<organism evidence="2 3">
    <name type="scientific">Thermasporomyces composti</name>
    <dbReference type="NCBI Taxonomy" id="696763"/>
    <lineage>
        <taxon>Bacteria</taxon>
        <taxon>Bacillati</taxon>
        <taxon>Actinomycetota</taxon>
        <taxon>Actinomycetes</taxon>
        <taxon>Propionibacteriales</taxon>
        <taxon>Nocardioidaceae</taxon>
        <taxon>Thermasporomyces</taxon>
    </lineage>
</organism>
<dbReference type="EMBL" id="QTUC01000001">
    <property type="protein sequence ID" value="REF35809.1"/>
    <property type="molecule type" value="Genomic_DNA"/>
</dbReference>
<keyword evidence="2" id="KW-0808">Transferase</keyword>
<comment type="caution">
    <text evidence="2">The sequence shown here is derived from an EMBL/GenBank/DDBJ whole genome shotgun (WGS) entry which is preliminary data.</text>
</comment>
<dbReference type="Gene3D" id="3.30.420.40">
    <property type="match status" value="2"/>
</dbReference>
<dbReference type="OrthoDB" id="3189808at2"/>
<name>A0A3D9V2T1_THECX</name>
<dbReference type="GO" id="GO:0016301">
    <property type="term" value="F:kinase activity"/>
    <property type="evidence" value="ECO:0007669"/>
    <property type="project" value="UniProtKB-KW"/>
</dbReference>
<evidence type="ECO:0000313" key="3">
    <source>
        <dbReference type="Proteomes" id="UP000256485"/>
    </source>
</evidence>
<proteinExistence type="inferred from homology"/>
<dbReference type="AlphaFoldDB" id="A0A3D9V2T1"/>
<evidence type="ECO:0000313" key="2">
    <source>
        <dbReference type="EMBL" id="REF35809.1"/>
    </source>
</evidence>
<dbReference type="RefSeq" id="WP_115849535.1">
    <property type="nucleotide sequence ID" value="NZ_QTUC01000001.1"/>
</dbReference>
<dbReference type="Proteomes" id="UP000256485">
    <property type="component" value="Unassembled WGS sequence"/>
</dbReference>
<keyword evidence="3" id="KW-1185">Reference proteome</keyword>
<sequence>MESSADGCLVGVDLGGTKTVAAVVAPNGTVDAHAVAPTPANDGPDAILATVIDLVRRVTSGRSLAAVGVGSAGVVDANRGTIVSSTDALRDWAGTPVADRLTTALRAPVVVDNDVNAFAYGELVAGAAAGHADVVAVTVGTGVGAGLVLAGELRHGAHHTAGEIGHLPALGADDLPCPCGATGHVEAIASGVAMERRYADATGDALRLPAIATRARQGDSVAARVIADGARALGASLAGVVNLLDPEVVVLGGGVPAIGDSYLAVVREAFRAHLLPGVANVPILPAALGEHAVAVGAAALARLRLGS</sequence>
<evidence type="ECO:0000256" key="1">
    <source>
        <dbReference type="ARBA" id="ARBA00006479"/>
    </source>
</evidence>
<gene>
    <name evidence="2" type="ORF">DFJ64_1201</name>
</gene>
<accession>A0A3D9V2T1</accession>
<comment type="similarity">
    <text evidence="1">Belongs to the ROK (NagC/XylR) family.</text>
</comment>
<reference evidence="2 3" key="1">
    <citation type="submission" date="2018-08" db="EMBL/GenBank/DDBJ databases">
        <title>Sequencing the genomes of 1000 actinobacteria strains.</title>
        <authorList>
            <person name="Klenk H.-P."/>
        </authorList>
    </citation>
    <scope>NUCLEOTIDE SEQUENCE [LARGE SCALE GENOMIC DNA]</scope>
    <source>
        <strain evidence="2 3">DSM 22891</strain>
    </source>
</reference>
<dbReference type="InterPro" id="IPR049874">
    <property type="entry name" value="ROK_cs"/>
</dbReference>
<dbReference type="InterPro" id="IPR043129">
    <property type="entry name" value="ATPase_NBD"/>
</dbReference>
<dbReference type="PANTHER" id="PTHR18964">
    <property type="entry name" value="ROK (REPRESSOR, ORF, KINASE) FAMILY"/>
    <property type="match status" value="1"/>
</dbReference>
<dbReference type="Pfam" id="PF00480">
    <property type="entry name" value="ROK"/>
    <property type="match status" value="1"/>
</dbReference>
<dbReference type="SUPFAM" id="SSF53067">
    <property type="entry name" value="Actin-like ATPase domain"/>
    <property type="match status" value="1"/>
</dbReference>
<dbReference type="PANTHER" id="PTHR18964:SF169">
    <property type="entry name" value="N-ACETYLMANNOSAMINE KINASE"/>
    <property type="match status" value="1"/>
</dbReference>